<dbReference type="GO" id="GO:0008270">
    <property type="term" value="F:zinc ion binding"/>
    <property type="evidence" value="ECO:0007669"/>
    <property type="project" value="UniProtKB-KW"/>
</dbReference>
<dbReference type="InterPro" id="IPR027417">
    <property type="entry name" value="P-loop_NTPase"/>
</dbReference>
<feature type="compositionally biased region" description="Basic residues" evidence="8">
    <location>
        <begin position="758"/>
        <end position="776"/>
    </location>
</feature>
<evidence type="ECO:0000256" key="5">
    <source>
        <dbReference type="ARBA" id="ARBA00022833"/>
    </source>
</evidence>
<feature type="domain" description="Helicase ATP-binding" evidence="9">
    <location>
        <begin position="214"/>
        <end position="432"/>
    </location>
</feature>
<evidence type="ECO:0000256" key="4">
    <source>
        <dbReference type="ARBA" id="ARBA00022801"/>
    </source>
</evidence>
<organism evidence="11 12">
    <name type="scientific">Phycomyces blakesleeanus (strain ATCC 8743b / DSM 1359 / FGSC 10004 / NBRC 33097 / NRRL 1555)</name>
    <dbReference type="NCBI Taxonomy" id="763407"/>
    <lineage>
        <taxon>Eukaryota</taxon>
        <taxon>Fungi</taxon>
        <taxon>Fungi incertae sedis</taxon>
        <taxon>Mucoromycota</taxon>
        <taxon>Mucoromycotina</taxon>
        <taxon>Mucoromycetes</taxon>
        <taxon>Mucorales</taxon>
        <taxon>Phycomycetaceae</taxon>
        <taxon>Phycomyces</taxon>
    </lineage>
</organism>
<dbReference type="GO" id="GO:0016787">
    <property type="term" value="F:hydrolase activity"/>
    <property type="evidence" value="ECO:0007669"/>
    <property type="project" value="UniProtKB-KW"/>
</dbReference>
<dbReference type="GO" id="GO:0006281">
    <property type="term" value="P:DNA repair"/>
    <property type="evidence" value="ECO:0007669"/>
    <property type="project" value="TreeGrafter"/>
</dbReference>
<keyword evidence="1" id="KW-0479">Metal-binding</keyword>
<dbReference type="InterPro" id="IPR014001">
    <property type="entry name" value="Helicase_ATP-bd"/>
</dbReference>
<dbReference type="PROSITE" id="PS51192">
    <property type="entry name" value="HELICASE_ATP_BIND_1"/>
    <property type="match status" value="1"/>
</dbReference>
<dbReference type="Pfam" id="PF06839">
    <property type="entry name" value="Zn_ribbon_GRF"/>
    <property type="match status" value="1"/>
</dbReference>
<keyword evidence="12" id="KW-1185">Reference proteome</keyword>
<dbReference type="STRING" id="763407.A0A167K7J0"/>
<dbReference type="AlphaFoldDB" id="A0A167K7J0"/>
<dbReference type="OrthoDB" id="448448at2759"/>
<dbReference type="PANTHER" id="PTHR45766">
    <property type="entry name" value="DNA ANNEALING HELICASE AND ENDONUCLEASE ZRANB3 FAMILY MEMBER"/>
    <property type="match status" value="1"/>
</dbReference>
<proteinExistence type="predicted"/>
<protein>
    <submittedName>
        <fullName evidence="11">GRF-type zinc finger transcription factor</fullName>
    </submittedName>
</protein>
<name>A0A167K7J0_PHYB8</name>
<feature type="region of interest" description="Disordered" evidence="8">
    <location>
        <begin position="702"/>
        <end position="776"/>
    </location>
</feature>
<evidence type="ECO:0000256" key="1">
    <source>
        <dbReference type="ARBA" id="ARBA00022723"/>
    </source>
</evidence>
<evidence type="ECO:0000256" key="2">
    <source>
        <dbReference type="ARBA" id="ARBA00022741"/>
    </source>
</evidence>
<gene>
    <name evidence="11" type="ORF">PHYBLDRAFT_151328</name>
</gene>
<dbReference type="GO" id="GO:0031297">
    <property type="term" value="P:replication fork processing"/>
    <property type="evidence" value="ECO:0007669"/>
    <property type="project" value="TreeGrafter"/>
</dbReference>
<dbReference type="Pfam" id="PF00176">
    <property type="entry name" value="SNF2-rel_dom"/>
    <property type="match status" value="1"/>
</dbReference>
<dbReference type="GO" id="GO:0043596">
    <property type="term" value="C:nuclear replication fork"/>
    <property type="evidence" value="ECO:0007669"/>
    <property type="project" value="TreeGrafter"/>
</dbReference>
<dbReference type="SMART" id="SM00487">
    <property type="entry name" value="DEXDc"/>
    <property type="match status" value="1"/>
</dbReference>
<evidence type="ECO:0000256" key="8">
    <source>
        <dbReference type="SAM" id="MobiDB-lite"/>
    </source>
</evidence>
<dbReference type="EMBL" id="KV440999">
    <property type="protein sequence ID" value="OAD67426.1"/>
    <property type="molecule type" value="Genomic_DNA"/>
</dbReference>
<feature type="compositionally biased region" description="Basic and acidic residues" evidence="8">
    <location>
        <begin position="717"/>
        <end position="734"/>
    </location>
</feature>
<keyword evidence="2" id="KW-0547">Nucleotide-binding</keyword>
<feature type="domain" description="GRF-type" evidence="10">
    <location>
        <begin position="7"/>
        <end position="46"/>
    </location>
</feature>
<evidence type="ECO:0000256" key="7">
    <source>
        <dbReference type="PROSITE-ProRule" id="PRU01343"/>
    </source>
</evidence>
<feature type="compositionally biased region" description="Acidic residues" evidence="8">
    <location>
        <begin position="735"/>
        <end position="744"/>
    </location>
</feature>
<dbReference type="RefSeq" id="XP_018285466.1">
    <property type="nucleotide sequence ID" value="XM_018432669.1"/>
</dbReference>
<dbReference type="InParanoid" id="A0A167K7J0"/>
<evidence type="ECO:0000313" key="12">
    <source>
        <dbReference type="Proteomes" id="UP000077315"/>
    </source>
</evidence>
<dbReference type="InterPro" id="IPR038718">
    <property type="entry name" value="SNF2-like_sf"/>
</dbReference>
<dbReference type="InterPro" id="IPR000330">
    <property type="entry name" value="SNF2_N"/>
</dbReference>
<evidence type="ECO:0000259" key="9">
    <source>
        <dbReference type="PROSITE" id="PS51192"/>
    </source>
</evidence>
<sequence length="776" mass="88731">MSNQPRCTCGVPALSIESLKPGPNQGRWFWKCSRSMCSYFKWDTSASPYTTHPAKAYAIAAASRNIHSNKWALQHMEVQREKGPSLRESPMKTIVEFSLLSEDQICIKTTHNDTLLPVLRSIPDGEWDDENERWIIPATVTSYENAIQRMPTETPNLNLKVQPLLPGIVAHMKDKMSEKSMIDQNDREFDTRVSRVKNSSLWNLLRDYQKQGVRTGVVMKGRVLFGDDRGSGKTVQGLALALAYEDKWPALVICPASLCLTWKDEILRWLELKEEEVHVTLRSSDVLGKGNLRKRSKPADAGLHIPKKRNANLELPTRFKKDIPQVSDSESESESGSNQDSINAVKFYIMNYDIAARYAKEIEDMDFQIILCDESSQLKNRMASFQKIIISNRPRALTRVFHRTKHLIMISNTPEDARPVDIQTQLHALQSVKFPDFIRFSQRYCKPTHHVFGWDYSGTSNGAELRHLMIKTVLIRREREFIDYELPERARQIIYTEIPYKSRIQLKKTKKAMKKAEGNEAPEDQDNIVDPEMLECGKAKVEPIISYIDDVLANNDPPSIIVFAYNNEVLDSIQEKLKEKKITYGRVDKDTEFSIKQTKCDGFNANKRKKMVNTILWNIHAADPNLKFEGVNIAIFAEISNNPSELIKAEDLAYGNQSCVSFQTKYFIGVDTIDERVWENIQNSVMIYESGVKAVEDTEIRNGLEDPQEIDENSTDNSDRPATPERILLTRDSSDSSEDEDEITFEPGPTYGEIMAKQLKKTTKKTTKKSKRKSRA</sequence>
<keyword evidence="4" id="KW-0378">Hydrolase</keyword>
<keyword evidence="3 7" id="KW-0863">Zinc-finger</keyword>
<reference evidence="12" key="1">
    <citation type="submission" date="2015-06" db="EMBL/GenBank/DDBJ databases">
        <title>Expansion of signal transduction pathways in fungi by whole-genome duplication.</title>
        <authorList>
            <consortium name="DOE Joint Genome Institute"/>
            <person name="Corrochano L.M."/>
            <person name="Kuo A."/>
            <person name="Marcet-Houben M."/>
            <person name="Polaino S."/>
            <person name="Salamov A."/>
            <person name="Villalobos J.M."/>
            <person name="Alvarez M.I."/>
            <person name="Avalos J."/>
            <person name="Benito E.P."/>
            <person name="Benoit I."/>
            <person name="Burger G."/>
            <person name="Camino L.P."/>
            <person name="Canovas D."/>
            <person name="Cerda-Olmedo E."/>
            <person name="Cheng J.-F."/>
            <person name="Dominguez A."/>
            <person name="Elias M."/>
            <person name="Eslava A.P."/>
            <person name="Glaser F."/>
            <person name="Grimwood J."/>
            <person name="Gutierrez G."/>
            <person name="Heitman J."/>
            <person name="Henrissat B."/>
            <person name="Iturriaga E.A."/>
            <person name="Lang B.F."/>
            <person name="Lavin J.L."/>
            <person name="Lee S."/>
            <person name="Li W."/>
            <person name="Lindquist E."/>
            <person name="Lopez-Garcia S."/>
            <person name="Luque E.M."/>
            <person name="Marcos A.T."/>
            <person name="Martin J."/>
            <person name="McCluskey K."/>
            <person name="Medina H.R."/>
            <person name="Miralles-Duran A."/>
            <person name="Miyazaki A."/>
            <person name="Munoz-Torres E."/>
            <person name="Oguiza J.A."/>
            <person name="Ohm R."/>
            <person name="Olmedo M."/>
            <person name="Orejas M."/>
            <person name="Ortiz-Castellanos L."/>
            <person name="Pisabarro A.G."/>
            <person name="Rodriguez-Romero J."/>
            <person name="Ruiz-Herrera J."/>
            <person name="Ruiz-Vazquez R."/>
            <person name="Sanz C."/>
            <person name="Schackwitz W."/>
            <person name="Schmutz J."/>
            <person name="Shahriari M."/>
            <person name="Shelest E."/>
            <person name="Silva-Franco F."/>
            <person name="Soanes D."/>
            <person name="Syed K."/>
            <person name="Tagua V.G."/>
            <person name="Talbot N.J."/>
            <person name="Thon M."/>
            <person name="De vries R.P."/>
            <person name="Wiebenga A."/>
            <person name="Yadav J.S."/>
            <person name="Braun E.L."/>
            <person name="Baker S."/>
            <person name="Garre V."/>
            <person name="Horwitz B."/>
            <person name="Torres-Martinez S."/>
            <person name="Idnurm A."/>
            <person name="Herrera-Estrella A."/>
            <person name="Gabaldon T."/>
            <person name="Grigoriev I.V."/>
        </authorList>
    </citation>
    <scope>NUCLEOTIDE SEQUENCE [LARGE SCALE GENOMIC DNA]</scope>
    <source>
        <strain evidence="12">NRRL 1555(-)</strain>
    </source>
</reference>
<dbReference type="PANTHER" id="PTHR45766:SF6">
    <property type="entry name" value="SWI_SNF-RELATED MATRIX-ASSOCIATED ACTIN-DEPENDENT REGULATOR OF CHROMATIN SUBFAMILY A-LIKE PROTEIN 1"/>
    <property type="match status" value="1"/>
</dbReference>
<dbReference type="Gene3D" id="3.40.50.300">
    <property type="entry name" value="P-loop containing nucleotide triphosphate hydrolases"/>
    <property type="match status" value="1"/>
</dbReference>
<dbReference type="GeneID" id="28993575"/>
<dbReference type="InterPro" id="IPR010666">
    <property type="entry name" value="Znf_GRF"/>
</dbReference>
<accession>A0A167K7J0</accession>
<keyword evidence="5" id="KW-0862">Zinc</keyword>
<dbReference type="Gene3D" id="3.40.50.10810">
    <property type="entry name" value="Tandem AAA-ATPase domain"/>
    <property type="match status" value="1"/>
</dbReference>
<dbReference type="GO" id="GO:0005524">
    <property type="term" value="F:ATP binding"/>
    <property type="evidence" value="ECO:0007669"/>
    <property type="project" value="InterPro"/>
</dbReference>
<dbReference type="VEuPathDB" id="FungiDB:PHYBLDRAFT_151328"/>
<dbReference type="PROSITE" id="PS51999">
    <property type="entry name" value="ZF_GRF"/>
    <property type="match status" value="1"/>
</dbReference>
<evidence type="ECO:0000256" key="3">
    <source>
        <dbReference type="ARBA" id="ARBA00022771"/>
    </source>
</evidence>
<evidence type="ECO:0000256" key="6">
    <source>
        <dbReference type="ARBA" id="ARBA00022840"/>
    </source>
</evidence>
<evidence type="ECO:0000313" key="11">
    <source>
        <dbReference type="EMBL" id="OAD67426.1"/>
    </source>
</evidence>
<dbReference type="Proteomes" id="UP000077315">
    <property type="component" value="Unassembled WGS sequence"/>
</dbReference>
<evidence type="ECO:0000259" key="10">
    <source>
        <dbReference type="PROSITE" id="PS51999"/>
    </source>
</evidence>
<keyword evidence="6" id="KW-0067">ATP-binding</keyword>
<dbReference type="SUPFAM" id="SSF52540">
    <property type="entry name" value="P-loop containing nucleoside triphosphate hydrolases"/>
    <property type="match status" value="2"/>
</dbReference>